<dbReference type="EMBL" id="QHKO01000003">
    <property type="protein sequence ID" value="RAL22750.1"/>
    <property type="molecule type" value="Genomic_DNA"/>
</dbReference>
<dbReference type="Gene3D" id="3.40.50.10860">
    <property type="entry name" value="Leucine Dehydrogenase, chain A, domain 1"/>
    <property type="match status" value="1"/>
</dbReference>
<dbReference type="AlphaFoldDB" id="A0A328C7X0"/>
<dbReference type="Proteomes" id="UP000249169">
    <property type="component" value="Unassembled WGS sequence"/>
</dbReference>
<keyword evidence="2" id="KW-0057">Aromatic amino acid biosynthesis</keyword>
<reference evidence="4 5" key="1">
    <citation type="submission" date="2018-05" db="EMBL/GenBank/DDBJ databases">
        <title>Lujinxingia marina gen. nov. sp. nov., a new facultative anaerobic member of the class Deltaproteobacteria, and proposal of Lujinxingaceae fam. nov.</title>
        <authorList>
            <person name="Li C.-M."/>
        </authorList>
    </citation>
    <scope>NUCLEOTIDE SEQUENCE [LARGE SCALE GENOMIC DNA]</scope>
    <source>
        <strain evidence="4 5">B210</strain>
    </source>
</reference>
<dbReference type="PANTHER" id="PTHR21089">
    <property type="entry name" value="SHIKIMATE DEHYDROGENASE"/>
    <property type="match status" value="1"/>
</dbReference>
<dbReference type="InterPro" id="IPR046346">
    <property type="entry name" value="Aminoacid_DH-like_N_sf"/>
</dbReference>
<dbReference type="GO" id="GO:0019632">
    <property type="term" value="P:shikimate metabolic process"/>
    <property type="evidence" value="ECO:0007669"/>
    <property type="project" value="TreeGrafter"/>
</dbReference>
<name>A0A328C7X0_9DELT</name>
<dbReference type="SUPFAM" id="SSF52540">
    <property type="entry name" value="P-loop containing nucleoside triphosphate hydrolases"/>
    <property type="match status" value="1"/>
</dbReference>
<dbReference type="Gene3D" id="3.40.50.300">
    <property type="entry name" value="P-loop containing nucleotide triphosphate hydrolases"/>
    <property type="match status" value="1"/>
</dbReference>
<dbReference type="GO" id="GO:0005829">
    <property type="term" value="C:cytosol"/>
    <property type="evidence" value="ECO:0007669"/>
    <property type="project" value="TreeGrafter"/>
</dbReference>
<dbReference type="Pfam" id="PF01202">
    <property type="entry name" value="SKI"/>
    <property type="match status" value="1"/>
</dbReference>
<feature type="domain" description="Shikimate dehydrogenase substrate binding N-terminal" evidence="3">
    <location>
        <begin position="401"/>
        <end position="467"/>
    </location>
</feature>
<dbReference type="SUPFAM" id="SSF53223">
    <property type="entry name" value="Aminoacid dehydrogenase-like, N-terminal domain"/>
    <property type="match status" value="1"/>
</dbReference>
<comment type="caution">
    <text evidence="4">The sequence shown here is derived from an EMBL/GenBank/DDBJ whole genome shotgun (WGS) entry which is preliminary data.</text>
</comment>
<keyword evidence="2" id="KW-0028">Amino-acid biosynthesis</keyword>
<keyword evidence="5" id="KW-1185">Reference proteome</keyword>
<dbReference type="InterPro" id="IPR027417">
    <property type="entry name" value="P-loop_NTPase"/>
</dbReference>
<evidence type="ECO:0000313" key="4">
    <source>
        <dbReference type="EMBL" id="RAL22750.1"/>
    </source>
</evidence>
<dbReference type="InterPro" id="IPR022893">
    <property type="entry name" value="Shikimate_DH_fam"/>
</dbReference>
<dbReference type="GO" id="GO:0004764">
    <property type="term" value="F:shikimate 3-dehydrogenase (NADP+) activity"/>
    <property type="evidence" value="ECO:0007669"/>
    <property type="project" value="InterPro"/>
</dbReference>
<dbReference type="RefSeq" id="WP_111729278.1">
    <property type="nucleotide sequence ID" value="NZ_QHKO01000003.1"/>
</dbReference>
<dbReference type="PRINTS" id="PR01100">
    <property type="entry name" value="SHIKIMTKNASE"/>
</dbReference>
<evidence type="ECO:0000256" key="2">
    <source>
        <dbReference type="ARBA" id="ARBA00023141"/>
    </source>
</evidence>
<comment type="pathway">
    <text evidence="1">Metabolic intermediate biosynthesis; chorismate biosynthesis; chorismate from D-erythrose 4-phosphate and phosphoenolpyruvate: step 4/7.</text>
</comment>
<proteinExistence type="predicted"/>
<dbReference type="GO" id="GO:0050661">
    <property type="term" value="F:NADP binding"/>
    <property type="evidence" value="ECO:0007669"/>
    <property type="project" value="TreeGrafter"/>
</dbReference>
<organism evidence="4 5">
    <name type="scientific">Lujinxingia litoralis</name>
    <dbReference type="NCBI Taxonomy" id="2211119"/>
    <lineage>
        <taxon>Bacteria</taxon>
        <taxon>Deltaproteobacteria</taxon>
        <taxon>Bradymonadales</taxon>
        <taxon>Lujinxingiaceae</taxon>
        <taxon>Lujinxingia</taxon>
    </lineage>
</organism>
<dbReference type="OrthoDB" id="9800332at2"/>
<sequence>MSPSAPFSSPAVLLVGHRGVGKSTLGRRVAAALGRPFVDLDEAIATGAGAPVAELVRRDLPVFRAREVATLAELTARDDAPIIAAGAGLERLPDNALIVWVHREGWQESVAQSDRPRVRPELSLDAEHRWMIQTREPRWRAGAHLHLSIPRTRTVARAADDLSTLLDWAARVPHAPQAAHTALVPLRADDLPRALRDRALLGLGRVEIRSDRFDHLPDLPHLGPHADHLLLALRHPDPTWLLGLPGAGAWDIDLDHLPDALQAAARLKDARPPRLILSAHPGQPAPAGLLAMIQGADDLCRALDLPPERLTLKYAPPAPDARALRAAFDARPHLARTGHPVALIPQGHRAAWTRHYLAATNALHYLPVGLGSRDPDHPSALDLQNFLPALTSPAPTRFDALIGDPVQHSRGDLWHRRAALSEEPERGYLKIPTPDDDFEATLSLLHDLHIRGLSVTSPHKRRAALSAAPAGQPAADALNTLRRTPTGWTGTDTDHLGLLASLDALMEQGVMPGPTLIFGQGGVSPALLRALKESPFELVAHLSARQGWNSAPDDLPPLTLIINAASSYAHQAPGTPPPCLAWLDLHYQNVEPPLSGRIHQGGDAFFEAQARAQRTFWS</sequence>
<dbReference type="InterPro" id="IPR013708">
    <property type="entry name" value="Shikimate_DH-bd_N"/>
</dbReference>
<evidence type="ECO:0000256" key="1">
    <source>
        <dbReference type="ARBA" id="ARBA00004871"/>
    </source>
</evidence>
<dbReference type="GO" id="GO:0009423">
    <property type="term" value="P:chorismate biosynthetic process"/>
    <property type="evidence" value="ECO:0007669"/>
    <property type="project" value="TreeGrafter"/>
</dbReference>
<dbReference type="Pfam" id="PF08501">
    <property type="entry name" value="Shikimate_dh_N"/>
    <property type="match status" value="1"/>
</dbReference>
<accession>A0A328C7X0</accession>
<dbReference type="PANTHER" id="PTHR21089:SF1">
    <property type="entry name" value="BIFUNCTIONAL 3-DEHYDROQUINATE DEHYDRATASE_SHIKIMATE DEHYDROGENASE, CHLOROPLASTIC"/>
    <property type="match status" value="1"/>
</dbReference>
<evidence type="ECO:0000313" key="5">
    <source>
        <dbReference type="Proteomes" id="UP000249169"/>
    </source>
</evidence>
<dbReference type="InterPro" id="IPR031322">
    <property type="entry name" value="Shikimate/glucono_kinase"/>
</dbReference>
<protein>
    <recommendedName>
        <fullName evidence="3">Shikimate dehydrogenase substrate binding N-terminal domain-containing protein</fullName>
    </recommendedName>
</protein>
<dbReference type="GO" id="GO:0009073">
    <property type="term" value="P:aromatic amino acid family biosynthetic process"/>
    <property type="evidence" value="ECO:0007669"/>
    <property type="project" value="UniProtKB-KW"/>
</dbReference>
<gene>
    <name evidence="4" type="ORF">DL240_07575</name>
</gene>
<evidence type="ECO:0000259" key="3">
    <source>
        <dbReference type="Pfam" id="PF08501"/>
    </source>
</evidence>